<protein>
    <recommendedName>
        <fullName evidence="1">Hemerythrin-like domain-containing protein</fullName>
    </recommendedName>
</protein>
<dbReference type="Pfam" id="PF01814">
    <property type="entry name" value="Hemerythrin"/>
    <property type="match status" value="1"/>
</dbReference>
<reference evidence="2 3" key="2">
    <citation type="submission" date="2020-03" db="EMBL/GenBank/DDBJ databases">
        <authorList>
            <person name="Ichikawa N."/>
            <person name="Kimura A."/>
            <person name="Kitahashi Y."/>
            <person name="Uohara A."/>
        </authorList>
    </citation>
    <scope>NUCLEOTIDE SEQUENCE [LARGE SCALE GENOMIC DNA]</scope>
    <source>
        <strain evidence="2 3">NBRC 108638</strain>
    </source>
</reference>
<gene>
    <name evidence="2" type="ORF">Prum_081990</name>
</gene>
<reference evidence="2 3" key="1">
    <citation type="submission" date="2020-03" db="EMBL/GenBank/DDBJ databases">
        <title>Whole genome shotgun sequence of Phytohabitans rumicis NBRC 108638.</title>
        <authorList>
            <person name="Komaki H."/>
            <person name="Tamura T."/>
        </authorList>
    </citation>
    <scope>NUCLEOTIDE SEQUENCE [LARGE SCALE GENOMIC DNA]</scope>
    <source>
        <strain evidence="2 3">NBRC 108638</strain>
    </source>
</reference>
<dbReference type="PANTHER" id="PTHR35585:SF1">
    <property type="entry name" value="HHE DOMAIN PROTEIN (AFU_ORTHOLOGUE AFUA_4G00730)"/>
    <property type="match status" value="1"/>
</dbReference>
<evidence type="ECO:0000313" key="2">
    <source>
        <dbReference type="EMBL" id="GFJ94557.1"/>
    </source>
</evidence>
<dbReference type="Proteomes" id="UP000482960">
    <property type="component" value="Unassembled WGS sequence"/>
</dbReference>
<evidence type="ECO:0000259" key="1">
    <source>
        <dbReference type="Pfam" id="PF01814"/>
    </source>
</evidence>
<keyword evidence="3" id="KW-1185">Reference proteome</keyword>
<feature type="domain" description="Hemerythrin-like" evidence="1">
    <location>
        <begin position="23"/>
        <end position="96"/>
    </location>
</feature>
<name>A0A6V8LKF9_9ACTN</name>
<dbReference type="InterPro" id="IPR012312">
    <property type="entry name" value="Hemerythrin-like"/>
</dbReference>
<dbReference type="PANTHER" id="PTHR35585">
    <property type="entry name" value="HHE DOMAIN PROTEIN (AFU_ORTHOLOGUE AFUA_4G00730)"/>
    <property type="match status" value="1"/>
</dbReference>
<sequence>MRLPPLHLPPLPPVAGSLSGRSVVDVLAEEHRELLALLGAGAGSARRRRDLLDVLAASASRHLCAERQYLYPAVRAALPDGAALAAREVAAGHEILISLRDRADVAGALRRHVDATAALLDRLAGAVTVEDLVRLGSRVEVAEEAAPTRPHPGAPATPPWNKVVDPALGTLDRLRDAVTGRPTSAKMLTRRYANRLF</sequence>
<proteinExistence type="predicted"/>
<accession>A0A6V8LKF9</accession>
<dbReference type="AlphaFoldDB" id="A0A6V8LKF9"/>
<dbReference type="EMBL" id="BLPG01000001">
    <property type="protein sequence ID" value="GFJ94557.1"/>
    <property type="molecule type" value="Genomic_DNA"/>
</dbReference>
<organism evidence="2 3">
    <name type="scientific">Phytohabitans rumicis</name>
    <dbReference type="NCBI Taxonomy" id="1076125"/>
    <lineage>
        <taxon>Bacteria</taxon>
        <taxon>Bacillati</taxon>
        <taxon>Actinomycetota</taxon>
        <taxon>Actinomycetes</taxon>
        <taxon>Micromonosporales</taxon>
        <taxon>Micromonosporaceae</taxon>
    </lineage>
</organism>
<evidence type="ECO:0000313" key="3">
    <source>
        <dbReference type="Proteomes" id="UP000482960"/>
    </source>
</evidence>
<comment type="caution">
    <text evidence="2">The sequence shown here is derived from an EMBL/GenBank/DDBJ whole genome shotgun (WGS) entry which is preliminary data.</text>
</comment>